<feature type="non-terminal residue" evidence="2">
    <location>
        <position position="1"/>
    </location>
</feature>
<comment type="caution">
    <text evidence="2">The sequence shown here is derived from an EMBL/GenBank/DDBJ whole genome shotgun (WGS) entry which is preliminary data.</text>
</comment>
<dbReference type="SUPFAM" id="SSF56672">
    <property type="entry name" value="DNA/RNA polymerases"/>
    <property type="match status" value="1"/>
</dbReference>
<evidence type="ECO:0000313" key="3">
    <source>
        <dbReference type="Proteomes" id="UP000257109"/>
    </source>
</evidence>
<protein>
    <recommendedName>
        <fullName evidence="1">Reverse transcriptase/retrotransposon-derived protein RNase H-like domain-containing protein</fullName>
    </recommendedName>
</protein>
<name>A0A371I229_MUCPR</name>
<dbReference type="Proteomes" id="UP000257109">
    <property type="component" value="Unassembled WGS sequence"/>
</dbReference>
<accession>A0A371I229</accession>
<reference evidence="2" key="1">
    <citation type="submission" date="2018-05" db="EMBL/GenBank/DDBJ databases">
        <title>Draft genome of Mucuna pruriens seed.</title>
        <authorList>
            <person name="Nnadi N.E."/>
            <person name="Vos R."/>
            <person name="Hasami M.H."/>
            <person name="Devisetty U.K."/>
            <person name="Aguiy J.C."/>
        </authorList>
    </citation>
    <scope>NUCLEOTIDE SEQUENCE [LARGE SCALE GENOMIC DNA]</scope>
    <source>
        <strain evidence="2">JCA_2017</strain>
    </source>
</reference>
<proteinExistence type="predicted"/>
<organism evidence="2 3">
    <name type="scientific">Mucuna pruriens</name>
    <name type="common">Velvet bean</name>
    <name type="synonym">Dolichos pruriens</name>
    <dbReference type="NCBI Taxonomy" id="157652"/>
    <lineage>
        <taxon>Eukaryota</taxon>
        <taxon>Viridiplantae</taxon>
        <taxon>Streptophyta</taxon>
        <taxon>Embryophyta</taxon>
        <taxon>Tracheophyta</taxon>
        <taxon>Spermatophyta</taxon>
        <taxon>Magnoliopsida</taxon>
        <taxon>eudicotyledons</taxon>
        <taxon>Gunneridae</taxon>
        <taxon>Pentapetalae</taxon>
        <taxon>rosids</taxon>
        <taxon>fabids</taxon>
        <taxon>Fabales</taxon>
        <taxon>Fabaceae</taxon>
        <taxon>Papilionoideae</taxon>
        <taxon>50 kb inversion clade</taxon>
        <taxon>NPAAA clade</taxon>
        <taxon>indigoferoid/millettioid clade</taxon>
        <taxon>Phaseoleae</taxon>
        <taxon>Mucuna</taxon>
    </lineage>
</organism>
<dbReference type="EMBL" id="QJKJ01001127">
    <property type="protein sequence ID" value="RDY09098.1"/>
    <property type="molecule type" value="Genomic_DNA"/>
</dbReference>
<dbReference type="AlphaFoldDB" id="A0A371I229"/>
<evidence type="ECO:0000313" key="2">
    <source>
        <dbReference type="EMBL" id="RDY09098.1"/>
    </source>
</evidence>
<evidence type="ECO:0000259" key="1">
    <source>
        <dbReference type="Pfam" id="PF17919"/>
    </source>
</evidence>
<gene>
    <name evidence="2" type="ORF">CR513_06594</name>
</gene>
<dbReference type="InterPro" id="IPR041577">
    <property type="entry name" value="RT_RNaseH_2"/>
</dbReference>
<feature type="domain" description="Reverse transcriptase/retrotransposon-derived protein RNase H-like" evidence="1">
    <location>
        <begin position="7"/>
        <end position="62"/>
    </location>
</feature>
<dbReference type="Pfam" id="PF17919">
    <property type="entry name" value="RT_RNaseH_2"/>
    <property type="match status" value="1"/>
</dbReference>
<keyword evidence="3" id="KW-1185">Reference proteome</keyword>
<dbReference type="InterPro" id="IPR043502">
    <property type="entry name" value="DNA/RNA_pol_sf"/>
</dbReference>
<sequence length="235" mass="26477">MTRVIIEIKNLVKKLSCLGISDPNANLIIEIDASDIGYGGILKQKLLNSSKEQVVKYHSDEYGPLLGSEKMKNKDQYDPSLGSIMVSKSQYCPSLGSNKIEISSLSTLTGPTIASLRPTLQNPMNSQYSLAQILKNPIPRPTNPLVSSSNRFTPLYYNTITGPKSRLITPISEPFTDKYVEKPELLPIMTFESYMIKEDLKTLIAHIFPKTFHHLPNNLLKTQRFYEFILVDIQI</sequence>